<name>A0A9N9NR26_9GLOM</name>
<keyword evidence="2" id="KW-1185">Reference proteome</keyword>
<organism evidence="1 2">
    <name type="scientific">Funneliformis caledonium</name>
    <dbReference type="NCBI Taxonomy" id="1117310"/>
    <lineage>
        <taxon>Eukaryota</taxon>
        <taxon>Fungi</taxon>
        <taxon>Fungi incertae sedis</taxon>
        <taxon>Mucoromycota</taxon>
        <taxon>Glomeromycotina</taxon>
        <taxon>Glomeromycetes</taxon>
        <taxon>Glomerales</taxon>
        <taxon>Glomeraceae</taxon>
        <taxon>Funneliformis</taxon>
    </lineage>
</organism>
<evidence type="ECO:0000313" key="2">
    <source>
        <dbReference type="Proteomes" id="UP000789570"/>
    </source>
</evidence>
<gene>
    <name evidence="1" type="ORF">FCALED_LOCUS16399</name>
</gene>
<protein>
    <submittedName>
        <fullName evidence="1">1526_t:CDS:1</fullName>
    </submittedName>
</protein>
<dbReference type="Proteomes" id="UP000789570">
    <property type="component" value="Unassembled WGS sequence"/>
</dbReference>
<dbReference type="AlphaFoldDB" id="A0A9N9NR26"/>
<proteinExistence type="predicted"/>
<sequence>PACILEKEKALINKMLTRKTRKVIQGYMNNFLSENVKTSHRR</sequence>
<reference evidence="1" key="1">
    <citation type="submission" date="2021-06" db="EMBL/GenBank/DDBJ databases">
        <authorList>
            <person name="Kallberg Y."/>
            <person name="Tangrot J."/>
            <person name="Rosling A."/>
        </authorList>
    </citation>
    <scope>NUCLEOTIDE SEQUENCE</scope>
    <source>
        <strain evidence="1">UK204</strain>
    </source>
</reference>
<accession>A0A9N9NR26</accession>
<evidence type="ECO:0000313" key="1">
    <source>
        <dbReference type="EMBL" id="CAG8752686.1"/>
    </source>
</evidence>
<dbReference type="EMBL" id="CAJVPQ010018886">
    <property type="protein sequence ID" value="CAG8752686.1"/>
    <property type="molecule type" value="Genomic_DNA"/>
</dbReference>
<feature type="non-terminal residue" evidence="1">
    <location>
        <position position="42"/>
    </location>
</feature>
<comment type="caution">
    <text evidence="1">The sequence shown here is derived from an EMBL/GenBank/DDBJ whole genome shotgun (WGS) entry which is preliminary data.</text>
</comment>